<feature type="domain" description="IFT121 second beta-propeller" evidence="3">
    <location>
        <begin position="36"/>
        <end position="100"/>
    </location>
</feature>
<dbReference type="Pfam" id="PF23390">
    <property type="entry name" value="Beta-prop_WDR35_2nd"/>
    <property type="match status" value="1"/>
</dbReference>
<keyword evidence="2" id="KW-0677">Repeat</keyword>
<protein>
    <recommendedName>
        <fullName evidence="3">IFT121 second beta-propeller domain-containing protein</fullName>
    </recommendedName>
</protein>
<organism evidence="4 5">
    <name type="scientific">Parascaris equorum</name>
    <name type="common">Equine roundworm</name>
    <dbReference type="NCBI Taxonomy" id="6256"/>
    <lineage>
        <taxon>Eukaryota</taxon>
        <taxon>Metazoa</taxon>
        <taxon>Ecdysozoa</taxon>
        <taxon>Nematoda</taxon>
        <taxon>Chromadorea</taxon>
        <taxon>Rhabditida</taxon>
        <taxon>Spirurina</taxon>
        <taxon>Ascaridomorpha</taxon>
        <taxon>Ascaridoidea</taxon>
        <taxon>Ascarididae</taxon>
        <taxon>Parascaris</taxon>
    </lineage>
</organism>
<dbReference type="InterPro" id="IPR056158">
    <property type="entry name" value="Beta-prop_IFT121_2nd"/>
</dbReference>
<evidence type="ECO:0000256" key="2">
    <source>
        <dbReference type="ARBA" id="ARBA00022737"/>
    </source>
</evidence>
<dbReference type="GO" id="GO:0097730">
    <property type="term" value="C:non-motile cilium"/>
    <property type="evidence" value="ECO:0007669"/>
    <property type="project" value="TreeGrafter"/>
</dbReference>
<proteinExistence type="predicted"/>
<dbReference type="InterPro" id="IPR039857">
    <property type="entry name" value="Ift122/121"/>
</dbReference>
<evidence type="ECO:0000313" key="5">
    <source>
        <dbReference type="WBParaSite" id="PEQ_0000522301-mRNA-1"/>
    </source>
</evidence>
<dbReference type="GO" id="GO:0061512">
    <property type="term" value="P:protein localization to cilium"/>
    <property type="evidence" value="ECO:0007669"/>
    <property type="project" value="TreeGrafter"/>
</dbReference>
<dbReference type="PANTHER" id="PTHR12764">
    <property type="entry name" value="WD REPEAT DOMAIN-RELATED"/>
    <property type="match status" value="1"/>
</dbReference>
<keyword evidence="1" id="KW-0853">WD repeat</keyword>
<dbReference type="GO" id="GO:0030991">
    <property type="term" value="C:intraciliary transport particle A"/>
    <property type="evidence" value="ECO:0007669"/>
    <property type="project" value="TreeGrafter"/>
</dbReference>
<evidence type="ECO:0000313" key="4">
    <source>
        <dbReference type="Proteomes" id="UP000887564"/>
    </source>
</evidence>
<keyword evidence="4" id="KW-1185">Reference proteome</keyword>
<dbReference type="Proteomes" id="UP000887564">
    <property type="component" value="Unplaced"/>
</dbReference>
<evidence type="ECO:0000259" key="3">
    <source>
        <dbReference type="Pfam" id="PF23390"/>
    </source>
</evidence>
<accession>A0A914RFE7</accession>
<sequence>MASHCRARSDCQLSSFPSTVGMCRESGTVHRYSLPQEKEDTIAVMEKTRMFVVKNTECEEPIINCGYICSFKNLSIRTVLLDEIMKSPENPNKCYIVDVEIKSLRDAKNLLEKMKIQEASAFIEKNSHPKLWALLAEVALSRLDTVTAEHAYVMLKDYAGIQLIKRINSIQVII</sequence>
<reference evidence="5" key="1">
    <citation type="submission" date="2022-11" db="UniProtKB">
        <authorList>
            <consortium name="WormBaseParasite"/>
        </authorList>
    </citation>
    <scope>IDENTIFICATION</scope>
</reference>
<dbReference type="PANTHER" id="PTHR12764:SF5">
    <property type="entry name" value="LD29485P"/>
    <property type="match status" value="1"/>
</dbReference>
<dbReference type="AlphaFoldDB" id="A0A914RFE7"/>
<name>A0A914RFE7_PAREQ</name>
<dbReference type="WBParaSite" id="PEQ_0000522301-mRNA-1">
    <property type="protein sequence ID" value="PEQ_0000522301-mRNA-1"/>
    <property type="gene ID" value="PEQ_0000522301"/>
</dbReference>
<evidence type="ECO:0000256" key="1">
    <source>
        <dbReference type="ARBA" id="ARBA00022574"/>
    </source>
</evidence>
<dbReference type="GO" id="GO:1905515">
    <property type="term" value="P:non-motile cilium assembly"/>
    <property type="evidence" value="ECO:0007669"/>
    <property type="project" value="TreeGrafter"/>
</dbReference>
<dbReference type="GO" id="GO:0035721">
    <property type="term" value="P:intraciliary retrograde transport"/>
    <property type="evidence" value="ECO:0007669"/>
    <property type="project" value="TreeGrafter"/>
</dbReference>